<dbReference type="HOGENOM" id="CLU_3272944_0_0_10"/>
<dbReference type="Proteomes" id="UP000027616">
    <property type="component" value="Chromosome I"/>
</dbReference>
<reference evidence="1 2" key="1">
    <citation type="journal article" date="2015" name="Genome Announc.">
        <title>Complete Genome Sequence of the Novel Leech Symbiont Mucinivorans hirudinis M3T.</title>
        <authorList>
            <person name="Nelson M.C."/>
            <person name="Bomar L."/>
            <person name="Graf J."/>
        </authorList>
    </citation>
    <scope>NUCLEOTIDE SEQUENCE [LARGE SCALE GENOMIC DNA]</scope>
    <source>
        <strain evidence="2">M3</strain>
    </source>
</reference>
<organism evidence="1 2">
    <name type="scientific">Mucinivorans hirudinis</name>
    <dbReference type="NCBI Taxonomy" id="1433126"/>
    <lineage>
        <taxon>Bacteria</taxon>
        <taxon>Pseudomonadati</taxon>
        <taxon>Bacteroidota</taxon>
        <taxon>Bacteroidia</taxon>
        <taxon>Bacteroidales</taxon>
        <taxon>Rikenellaceae</taxon>
        <taxon>Mucinivorans</taxon>
    </lineage>
</organism>
<protein>
    <submittedName>
        <fullName evidence="1">Uncharacterized protein</fullName>
    </submittedName>
</protein>
<evidence type="ECO:0000313" key="2">
    <source>
        <dbReference type="Proteomes" id="UP000027616"/>
    </source>
</evidence>
<gene>
    <name evidence="1" type="ORF">BN938_1699</name>
</gene>
<evidence type="ECO:0000313" key="1">
    <source>
        <dbReference type="EMBL" id="CDN31779.1"/>
    </source>
</evidence>
<dbReference type="EMBL" id="HG934468">
    <property type="protein sequence ID" value="CDN31779.1"/>
    <property type="molecule type" value="Genomic_DNA"/>
</dbReference>
<sequence length="41" mass="4618">MLSISTLELLRDIIAKFKSKERLLIVAAWKIEGGVAINKFT</sequence>
<proteinExistence type="predicted"/>
<accession>A0A060RDG2</accession>
<name>A0A060RDG2_9BACT</name>
<keyword evidence="2" id="KW-1185">Reference proteome</keyword>
<dbReference type="KEGG" id="rbc:BN938_1699"/>
<dbReference type="AlphaFoldDB" id="A0A060RDG2"/>